<feature type="transmembrane region" description="Helical" evidence="8">
    <location>
        <begin position="890"/>
        <end position="910"/>
    </location>
</feature>
<feature type="transmembrane region" description="Helical" evidence="8">
    <location>
        <begin position="12"/>
        <end position="31"/>
    </location>
</feature>
<dbReference type="GO" id="GO:0042910">
    <property type="term" value="F:xenobiotic transmembrane transporter activity"/>
    <property type="evidence" value="ECO:0007669"/>
    <property type="project" value="TreeGrafter"/>
</dbReference>
<evidence type="ECO:0000256" key="4">
    <source>
        <dbReference type="ARBA" id="ARBA00022475"/>
    </source>
</evidence>
<dbReference type="PRINTS" id="PR00702">
    <property type="entry name" value="ACRIFLAVINRP"/>
</dbReference>
<evidence type="ECO:0000256" key="5">
    <source>
        <dbReference type="ARBA" id="ARBA00022692"/>
    </source>
</evidence>
<feature type="transmembrane region" description="Helical" evidence="8">
    <location>
        <begin position="995"/>
        <end position="1021"/>
    </location>
</feature>
<comment type="subcellular location">
    <subcellularLocation>
        <location evidence="1">Cell membrane</location>
        <topology evidence="1">Multi-pass membrane protein</topology>
    </subcellularLocation>
</comment>
<proteinExistence type="inferred from homology"/>
<feature type="transmembrane region" description="Helical" evidence="8">
    <location>
        <begin position="335"/>
        <end position="354"/>
    </location>
</feature>
<dbReference type="AlphaFoldDB" id="A0A6P2DJJ7"/>
<dbReference type="SUPFAM" id="SSF82714">
    <property type="entry name" value="Multidrug efflux transporter AcrB TolC docking domain, DN and DC subdomains"/>
    <property type="match status" value="2"/>
</dbReference>
<dbReference type="EMBL" id="LR593886">
    <property type="protein sequence ID" value="VTS01810.1"/>
    <property type="molecule type" value="Genomic_DNA"/>
</dbReference>
<sequence length="1034" mass="112179">MIRYLIERAMQLRWFVLGLVVVVCAAGVYSFRRQPIDAYPDISAQVVQVITVYPGRAPEEVERQVTVPIEIGMRNVPNVDVIRSRTIFGLSVVQLVFKEGTESYWARQRVQEKLTSIKLPDGAEAELGPLATAYGEVYRYELASDGTHDLMTLRTLNDWVVIPRVLRAAGVAEVSNFGGLEKQFAVTFRPADLDRFGLTLNDVVEALKTNNASAGGSVMQRGSMSFVIRGSGALQDLKGIENTFVKSVGGTPVYLRDVAGVGLDSRTPSGVYSKDRADESVEGIVLMRRGENTSQVLAQVKDAVAELNESELPPGVKVVPFYDRQNLVDSTLHTVAHSVGLGVTLVVLVLLLFLGRPAMAALVALTIPFSLLFALVLMYLTGIPIGLLSIGAIDFGIIVDGAIILAENVARRLGEAAHRGEKPDVPRTVLAAALEVERPVFFSILMIVVAYLPLLSLTSIEGLLFRPMALTMVYALGGALIFALFVVPVLATVLFRNGYEEWENPVLTVARPVYAAVLRALLAARWVVVAAVTCALVLVVVKVAPRLGIEFLPYMDEGVVWVRANFPEGTALGQTNEYGRRIREVALEFPDVQAISVQAGRNDSGTDPFPPSRLENMIIPKPKEQWAQFGTKQELVAAIGRRLREEFPTTRFNFTQPIIDSVTEDTNGTSANLAVEFSGPDSEVLLDLARRTVEALRAVPGAQDVNIEQEGPQPQLVITPDRQLCARHNVRIEDVTKLINTALGGEAVGTLYEGERRFDIAARVDRSAANSPLAVGRLPVHTADGQPVPLGQVARIELVDGQTIVARENGRRRITVRCDIVGRDQGGFVKEAQQRFDETVRPQLPPGYRVGWLGMFENLERARKHFALVIPITVALIFGLLIATFGSFRAALLLLLSVPFAFTGGVLALWARGMNLNVSTGVGFAALFGVSIMNGVLLVRAIKALRQEGMGLREAILQGALDCLRPILLASLVAILGLLPASLATGLGSDVQRPLATVIVWGLFSSTALTLFVVPVLYYIFAPAPPPSAPVEHS</sequence>
<dbReference type="RefSeq" id="WP_162672564.1">
    <property type="nucleotide sequence ID" value="NZ_LR593886.1"/>
</dbReference>
<evidence type="ECO:0000256" key="8">
    <source>
        <dbReference type="SAM" id="Phobius"/>
    </source>
</evidence>
<keyword evidence="4" id="KW-1003">Cell membrane</keyword>
<evidence type="ECO:0000256" key="1">
    <source>
        <dbReference type="ARBA" id="ARBA00004651"/>
    </source>
</evidence>
<dbReference type="GO" id="GO:0008324">
    <property type="term" value="F:monoatomic cation transmembrane transporter activity"/>
    <property type="evidence" value="ECO:0007669"/>
    <property type="project" value="InterPro"/>
</dbReference>
<reference evidence="9 10" key="1">
    <citation type="submission" date="2019-05" db="EMBL/GenBank/DDBJ databases">
        <authorList>
            <consortium name="Science for Life Laboratories"/>
        </authorList>
    </citation>
    <scope>NUCLEOTIDE SEQUENCE [LARGE SCALE GENOMIC DNA]</scope>
    <source>
        <strain evidence="9">Soil9</strain>
    </source>
</reference>
<gene>
    <name evidence="9" type="ORF">SOIL9_77250</name>
</gene>
<feature type="transmembrane region" description="Helical" evidence="8">
    <location>
        <begin position="516"/>
        <end position="541"/>
    </location>
</feature>
<evidence type="ECO:0000256" key="6">
    <source>
        <dbReference type="ARBA" id="ARBA00022989"/>
    </source>
</evidence>
<dbReference type="KEGG" id="gms:SOIL9_77250"/>
<dbReference type="Proteomes" id="UP000464178">
    <property type="component" value="Chromosome"/>
</dbReference>
<dbReference type="Gene3D" id="3.30.2090.10">
    <property type="entry name" value="Multidrug efflux transporter AcrB TolC docking domain, DN and DC subdomains"/>
    <property type="match status" value="2"/>
</dbReference>
<evidence type="ECO:0000256" key="3">
    <source>
        <dbReference type="ARBA" id="ARBA00022448"/>
    </source>
</evidence>
<dbReference type="Pfam" id="PF00873">
    <property type="entry name" value="ACR_tran"/>
    <property type="match status" value="1"/>
</dbReference>
<dbReference type="InterPro" id="IPR027463">
    <property type="entry name" value="AcrB_DN_DC_subdom"/>
</dbReference>
<feature type="transmembrane region" description="Helical" evidence="8">
    <location>
        <begin position="963"/>
        <end position="983"/>
    </location>
</feature>
<dbReference type="InterPro" id="IPR004763">
    <property type="entry name" value="CusA-like"/>
</dbReference>
<dbReference type="PANTHER" id="PTHR32063:SF17">
    <property type="entry name" value="CATION EFFLUX SYSTEM PROTEIN"/>
    <property type="match status" value="1"/>
</dbReference>
<dbReference type="InterPro" id="IPR001036">
    <property type="entry name" value="Acrflvin-R"/>
</dbReference>
<keyword evidence="5 8" id="KW-0812">Transmembrane</keyword>
<comment type="similarity">
    <text evidence="2">Belongs to the resistance-nodulation-cell division (RND) (TC 2.A.6) family.</text>
</comment>
<accession>A0A6P2DJJ7</accession>
<evidence type="ECO:0000313" key="9">
    <source>
        <dbReference type="EMBL" id="VTS01810.1"/>
    </source>
</evidence>
<feature type="transmembrane region" description="Helical" evidence="8">
    <location>
        <begin position="472"/>
        <end position="495"/>
    </location>
</feature>
<dbReference type="PANTHER" id="PTHR32063">
    <property type="match status" value="1"/>
</dbReference>
<evidence type="ECO:0000256" key="7">
    <source>
        <dbReference type="ARBA" id="ARBA00023136"/>
    </source>
</evidence>
<feature type="transmembrane region" description="Helical" evidence="8">
    <location>
        <begin position="922"/>
        <end position="942"/>
    </location>
</feature>
<name>A0A6P2DJJ7_9BACT</name>
<dbReference type="Gene3D" id="3.30.70.1440">
    <property type="entry name" value="Multidrug efflux transporter AcrB pore domain"/>
    <property type="match status" value="1"/>
</dbReference>
<dbReference type="Gene3D" id="3.30.70.1320">
    <property type="entry name" value="Multidrug efflux transporter AcrB pore domain like"/>
    <property type="match status" value="1"/>
</dbReference>
<feature type="transmembrane region" description="Helical" evidence="8">
    <location>
        <begin position="361"/>
        <end position="380"/>
    </location>
</feature>
<dbReference type="GO" id="GO:0005886">
    <property type="term" value="C:plasma membrane"/>
    <property type="evidence" value="ECO:0007669"/>
    <property type="project" value="UniProtKB-SubCell"/>
</dbReference>
<dbReference type="Gene3D" id="1.20.1640.10">
    <property type="entry name" value="Multidrug efflux transporter AcrB transmembrane domain"/>
    <property type="match status" value="2"/>
</dbReference>
<organism evidence="9 10">
    <name type="scientific">Gemmata massiliana</name>
    <dbReference type="NCBI Taxonomy" id="1210884"/>
    <lineage>
        <taxon>Bacteria</taxon>
        <taxon>Pseudomonadati</taxon>
        <taxon>Planctomycetota</taxon>
        <taxon>Planctomycetia</taxon>
        <taxon>Gemmatales</taxon>
        <taxon>Gemmataceae</taxon>
        <taxon>Gemmata</taxon>
    </lineage>
</organism>
<feature type="transmembrane region" description="Helical" evidence="8">
    <location>
        <begin position="865"/>
        <end position="883"/>
    </location>
</feature>
<keyword evidence="3" id="KW-0813">Transport</keyword>
<feature type="transmembrane region" description="Helical" evidence="8">
    <location>
        <begin position="440"/>
        <end position="460"/>
    </location>
</feature>
<dbReference type="SUPFAM" id="SSF82866">
    <property type="entry name" value="Multidrug efflux transporter AcrB transmembrane domain"/>
    <property type="match status" value="2"/>
</dbReference>
<keyword evidence="10" id="KW-1185">Reference proteome</keyword>
<evidence type="ECO:0000313" key="10">
    <source>
        <dbReference type="Proteomes" id="UP000464178"/>
    </source>
</evidence>
<dbReference type="SUPFAM" id="SSF82693">
    <property type="entry name" value="Multidrug efflux transporter AcrB pore domain, PN1, PN2, PC1 and PC2 subdomains"/>
    <property type="match status" value="3"/>
</dbReference>
<evidence type="ECO:0000256" key="2">
    <source>
        <dbReference type="ARBA" id="ARBA00010942"/>
    </source>
</evidence>
<protein>
    <submittedName>
        <fullName evidence="9">Uncharacterized protein</fullName>
    </submittedName>
</protein>
<keyword evidence="6 8" id="KW-1133">Transmembrane helix</keyword>
<dbReference type="Gene3D" id="3.30.70.1430">
    <property type="entry name" value="Multidrug efflux transporter AcrB pore domain"/>
    <property type="match status" value="2"/>
</dbReference>
<dbReference type="NCBIfam" id="TIGR00914">
    <property type="entry name" value="2A0601"/>
    <property type="match status" value="1"/>
</dbReference>
<keyword evidence="7 8" id="KW-0472">Membrane</keyword>